<proteinExistence type="predicted"/>
<name>A0A077NQ61_XENBV</name>
<gene>
    <name evidence="1" type="ORF">XBFM1_1710016</name>
</gene>
<evidence type="ECO:0000313" key="1">
    <source>
        <dbReference type="EMBL" id="CDH00548.1"/>
    </source>
</evidence>
<reference evidence="1" key="1">
    <citation type="submission" date="2013-07" db="EMBL/GenBank/DDBJ databases">
        <title>Sub-species coevolution in mutualistic symbiosis.</title>
        <authorList>
            <person name="Murfin K."/>
            <person name="Klassen J."/>
            <person name="Lee M."/>
            <person name="Forst S."/>
            <person name="Stock P."/>
            <person name="Goodrich-Blair H."/>
        </authorList>
    </citation>
    <scope>NUCLEOTIDE SEQUENCE [LARGE SCALE GENOMIC DNA]</scope>
    <source>
        <strain evidence="1">Feltiae Moldova</strain>
    </source>
</reference>
<sequence>MANGKYPPKKTRLIREYTDYVKHIINEMRELADKYNYLLLFAGKYSGMKILKTA</sequence>
<dbReference type="RefSeq" id="WP_155271838.1">
    <property type="nucleotide sequence ID" value="NZ_CAWLWD010000153.1"/>
</dbReference>
<dbReference type="AlphaFoldDB" id="A0A077NQ61"/>
<comment type="caution">
    <text evidence="1">The sequence shown here is derived from an EMBL/GenBank/DDBJ whole genome shotgun (WGS) entry which is preliminary data.</text>
</comment>
<evidence type="ECO:0000313" key="2">
    <source>
        <dbReference type="Proteomes" id="UP000028487"/>
    </source>
</evidence>
<organism evidence="1 2">
    <name type="scientific">Xenorhabdus bovienii str. feltiae Moldova</name>
    <dbReference type="NCBI Taxonomy" id="1398200"/>
    <lineage>
        <taxon>Bacteria</taxon>
        <taxon>Pseudomonadati</taxon>
        <taxon>Pseudomonadota</taxon>
        <taxon>Gammaproteobacteria</taxon>
        <taxon>Enterobacterales</taxon>
        <taxon>Morganellaceae</taxon>
        <taxon>Xenorhabdus</taxon>
    </lineage>
</organism>
<protein>
    <submittedName>
        <fullName evidence="1">Uncharacterized protein</fullName>
    </submittedName>
</protein>
<dbReference type="HOGENOM" id="CLU_3049420_0_0_6"/>
<dbReference type="Proteomes" id="UP000028487">
    <property type="component" value="Unassembled WGS sequence"/>
</dbReference>
<accession>A0A077NQ61</accession>
<dbReference type="EMBL" id="CBSV010000081">
    <property type="protein sequence ID" value="CDH00548.1"/>
    <property type="molecule type" value="Genomic_DNA"/>
</dbReference>